<feature type="region of interest" description="Disordered" evidence="9">
    <location>
        <begin position="90"/>
        <end position="134"/>
    </location>
</feature>
<evidence type="ECO:0000256" key="4">
    <source>
        <dbReference type="ARBA" id="ARBA00022737"/>
    </source>
</evidence>
<dbReference type="CDD" id="cd00067">
    <property type="entry name" value="GAL4"/>
    <property type="match status" value="1"/>
</dbReference>
<keyword evidence="4" id="KW-0677">Repeat</keyword>
<dbReference type="InterPro" id="IPR029058">
    <property type="entry name" value="AB_hydrolase_fold"/>
</dbReference>
<evidence type="ECO:0000256" key="7">
    <source>
        <dbReference type="ARBA" id="ARBA00023136"/>
    </source>
</evidence>
<evidence type="ECO:0000256" key="5">
    <source>
        <dbReference type="ARBA" id="ARBA00022824"/>
    </source>
</evidence>
<evidence type="ECO:0000259" key="10">
    <source>
        <dbReference type="PROSITE" id="PS50048"/>
    </source>
</evidence>
<feature type="compositionally biased region" description="Polar residues" evidence="9">
    <location>
        <begin position="952"/>
        <end position="963"/>
    </location>
</feature>
<evidence type="ECO:0000256" key="3">
    <source>
        <dbReference type="ARBA" id="ARBA00004370"/>
    </source>
</evidence>
<keyword evidence="5" id="KW-0256">Endoplasmic reticulum</keyword>
<reference evidence="11 12" key="1">
    <citation type="submission" date="2023-01" db="EMBL/GenBank/DDBJ databases">
        <title>Analysis of 21 Apiospora genomes using comparative genomics revels a genus with tremendous synthesis potential of carbohydrate active enzymes and secondary metabolites.</title>
        <authorList>
            <person name="Sorensen T."/>
        </authorList>
    </citation>
    <scope>NUCLEOTIDE SEQUENCE [LARGE SCALE GENOMIC DNA]</scope>
    <source>
        <strain evidence="11 12">CBS 33761</strain>
    </source>
</reference>
<evidence type="ECO:0000313" key="12">
    <source>
        <dbReference type="Proteomes" id="UP001444661"/>
    </source>
</evidence>
<organism evidence="11 12">
    <name type="scientific">Apiospora rasikravindrae</name>
    <dbReference type="NCBI Taxonomy" id="990691"/>
    <lineage>
        <taxon>Eukaryota</taxon>
        <taxon>Fungi</taxon>
        <taxon>Dikarya</taxon>
        <taxon>Ascomycota</taxon>
        <taxon>Pezizomycotina</taxon>
        <taxon>Sordariomycetes</taxon>
        <taxon>Xylariomycetidae</taxon>
        <taxon>Amphisphaeriales</taxon>
        <taxon>Apiosporaceae</taxon>
        <taxon>Apiospora</taxon>
    </lineage>
</organism>
<evidence type="ECO:0000256" key="2">
    <source>
        <dbReference type="ARBA" id="ARBA00004240"/>
    </source>
</evidence>
<comment type="caution">
    <text evidence="11">The sequence shown here is derived from an EMBL/GenBank/DDBJ whole genome shotgun (WGS) entry which is preliminary data.</text>
</comment>
<keyword evidence="8" id="KW-0539">Nucleus</keyword>
<comment type="subcellular location">
    <subcellularLocation>
        <location evidence="2">Endoplasmic reticulum</location>
    </subcellularLocation>
    <subcellularLocation>
        <location evidence="3">Membrane</location>
    </subcellularLocation>
    <subcellularLocation>
        <location evidence="1">Mitochondrion</location>
    </subcellularLocation>
</comment>
<feature type="region of interest" description="Disordered" evidence="9">
    <location>
        <begin position="889"/>
        <end position="973"/>
    </location>
</feature>
<protein>
    <recommendedName>
        <fullName evidence="10">Zn(2)-C6 fungal-type domain-containing protein</fullName>
    </recommendedName>
</protein>
<keyword evidence="7" id="KW-0472">Membrane</keyword>
<gene>
    <name evidence="11" type="ORF">PG993_014835</name>
</gene>
<evidence type="ECO:0000256" key="9">
    <source>
        <dbReference type="SAM" id="MobiDB-lite"/>
    </source>
</evidence>
<dbReference type="Proteomes" id="UP001444661">
    <property type="component" value="Unassembled WGS sequence"/>
</dbReference>
<feature type="compositionally biased region" description="Basic and acidic residues" evidence="9">
    <location>
        <begin position="93"/>
        <end position="107"/>
    </location>
</feature>
<dbReference type="Gene3D" id="3.40.50.1820">
    <property type="entry name" value="alpha/beta hydrolase"/>
    <property type="match status" value="1"/>
</dbReference>
<keyword evidence="6" id="KW-0496">Mitochondrion</keyword>
<accession>A0ABR1RNV9</accession>
<proteinExistence type="predicted"/>
<feature type="compositionally biased region" description="Basic and acidic residues" evidence="9">
    <location>
        <begin position="1013"/>
        <end position="1023"/>
    </location>
</feature>
<feature type="domain" description="Zn(2)-C6 fungal-type" evidence="10">
    <location>
        <begin position="399"/>
        <end position="429"/>
    </location>
</feature>
<evidence type="ECO:0000256" key="6">
    <source>
        <dbReference type="ARBA" id="ARBA00023128"/>
    </source>
</evidence>
<dbReference type="PANTHER" id="PTHR48182">
    <property type="entry name" value="PROTEIN SERAC1"/>
    <property type="match status" value="1"/>
</dbReference>
<dbReference type="InterPro" id="IPR056884">
    <property type="entry name" value="NPHP3-like_N"/>
</dbReference>
<evidence type="ECO:0000256" key="1">
    <source>
        <dbReference type="ARBA" id="ARBA00004173"/>
    </source>
</evidence>
<evidence type="ECO:0000256" key="8">
    <source>
        <dbReference type="ARBA" id="ARBA00023242"/>
    </source>
</evidence>
<evidence type="ECO:0000313" key="11">
    <source>
        <dbReference type="EMBL" id="KAK8016646.1"/>
    </source>
</evidence>
<dbReference type="InterPro" id="IPR036864">
    <property type="entry name" value="Zn2-C6_fun-type_DNA-bd_sf"/>
</dbReference>
<feature type="region of interest" description="Disordered" evidence="9">
    <location>
        <begin position="1003"/>
        <end position="1023"/>
    </location>
</feature>
<sequence>MVSASSFAPISTSNGRRLTAGGDLRKIIPHQPQNSSLGEPITKMNTRDISSIGLSVIFDPDTEPIVDIVFVHGIQGHPVRTWAATRLATPNHPKADAAKPNKGDSLRKWIGGRLRSRTAPEDSSTSSRGKEKPLDSACYWPKDLLPVDLPGARILTWGYDSMVTKGFKSADKSSLFTHAKNFLFALGRVAVYSRPIIFVAHSLGGIVVKEMLANCDSSENSKHQNIIASTAAIMFFGTPHRGSKDLAGYGEVARKAASILLDTNSALLDSLGLRTTDLERSQEAFTRLWRKYEFRVKTFQEGAGLTAVSIGVLNEKVVPDSSSKLDDPREEAETLQGNHKDIARVASNSDPNYVAVIGELHSWYDRIHRNSEGQVASLRDDGDNKPAPLTSRHRASHVTCEHCKLRQEICNSQIPSCSLCQSLGIECIYQGIQDSNVLASSKRKDVDLSSLEKGDFISSLDPALKNCVVASHFFTARSTNELDHNELGMYRSLIYQLVTQDEALCWNFLHRSCPGWTYTKGGGTPWRPEQWTEAILRIALQRLLRDLQSPQRPVLFFIDGLDECDPVQHRRILSDLHDLVDRGVLKVCISSRSSYHNVLKDSMGVTMDDHNQGDISDYVTKAFSESDISTDQRYSSLADTITIKSQGVFLWAVLMTNWILDDYEKGENWNSIVTRLSEVPSRLGDLFQEILSDIPATGDSVVTYKFFLWAILSTQRLRLREWHHIFPFLQEKHPTSLASAADSSLFSENDEQLEKKIRKVSRGLVEVKHVAEPRSSGEDDASIDVDSEKGGAGSLEMDNGETRSVEIIHDSVTQFFLTGKGFEILLSAYRKYLTERGNLDAAATVWAPGQPLSTTLAEGHFNLMLSCLAYLNVTELDDLVKARRSAMELEASNRSKNVSGNLARVDSPTTTLHHRRRSLRREGSVASFSSAGSDAGDLSSRPQEVKKKRESFSSNGGSVSPGPTTLEFRPKPTSKRPWYHPYKISKEALAEFREEREKETMRRFLTQEDNDSNPDRAPIRPDSIDESSFARTRVLKIFPALMHYATTQLFVHAKLAEEQGSKPGLMVWYMLKGMWERYWLLREEGDVPDLLDFCKDVCLQSWVEALTVDVWIPHGDVVTRGGDPC</sequence>
<name>A0ABR1RNV9_9PEZI</name>
<dbReference type="SUPFAM" id="SSF57701">
    <property type="entry name" value="Zn2/Cys6 DNA-binding domain"/>
    <property type="match status" value="1"/>
</dbReference>
<feature type="region of interest" description="Disordered" evidence="9">
    <location>
        <begin position="771"/>
        <end position="796"/>
    </location>
</feature>
<dbReference type="Pfam" id="PF00172">
    <property type="entry name" value="Zn_clus"/>
    <property type="match status" value="1"/>
</dbReference>
<dbReference type="SMART" id="SM00066">
    <property type="entry name" value="GAL4"/>
    <property type="match status" value="1"/>
</dbReference>
<feature type="compositionally biased region" description="Low complexity" evidence="9">
    <location>
        <begin position="924"/>
        <end position="940"/>
    </location>
</feature>
<dbReference type="InterPro" id="IPR001138">
    <property type="entry name" value="Zn2Cys6_DnaBD"/>
</dbReference>
<dbReference type="PROSITE" id="PS50048">
    <property type="entry name" value="ZN2_CY6_FUNGAL_2"/>
    <property type="match status" value="1"/>
</dbReference>
<dbReference type="Pfam" id="PF24883">
    <property type="entry name" value="NPHP3_N"/>
    <property type="match status" value="1"/>
</dbReference>
<dbReference type="EMBL" id="JAQQWK010000014">
    <property type="protein sequence ID" value="KAK8016646.1"/>
    <property type="molecule type" value="Genomic_DNA"/>
</dbReference>
<dbReference type="InterPro" id="IPR052374">
    <property type="entry name" value="SERAC1"/>
</dbReference>
<dbReference type="SUPFAM" id="SSF53474">
    <property type="entry name" value="alpha/beta-Hydrolases"/>
    <property type="match status" value="1"/>
</dbReference>
<keyword evidence="12" id="KW-1185">Reference proteome</keyword>
<dbReference type="PANTHER" id="PTHR48182:SF2">
    <property type="entry name" value="PROTEIN SERAC1"/>
    <property type="match status" value="1"/>
</dbReference>